<evidence type="ECO:0000256" key="4">
    <source>
        <dbReference type="ARBA" id="ARBA00023136"/>
    </source>
</evidence>
<feature type="domain" description="Clathrin/coatomer adaptor adaptin-like N-terminal" evidence="6">
    <location>
        <begin position="45"/>
        <end position="560"/>
    </location>
</feature>
<keyword evidence="8" id="KW-1185">Reference proteome</keyword>
<reference evidence="7 8" key="1">
    <citation type="submission" date="2023-10" db="EMBL/GenBank/DDBJ databases">
        <title>Comparative genomics analysis reveals potential genetic determinants of host preference in Cryptosporidium xiaoi.</title>
        <authorList>
            <person name="Xiao L."/>
            <person name="Li J."/>
        </authorList>
    </citation>
    <scope>NUCLEOTIDE SEQUENCE [LARGE SCALE GENOMIC DNA]</scope>
    <source>
        <strain evidence="7 8">52996</strain>
    </source>
</reference>
<dbReference type="GO" id="GO:0012505">
    <property type="term" value="C:endomembrane system"/>
    <property type="evidence" value="ECO:0007669"/>
    <property type="project" value="UniProtKB-SubCell"/>
</dbReference>
<evidence type="ECO:0000256" key="5">
    <source>
        <dbReference type="SAM" id="MobiDB-lite"/>
    </source>
</evidence>
<dbReference type="PANTHER" id="PTHR22780">
    <property type="entry name" value="ADAPTIN, ALPHA/GAMMA/EPSILON"/>
    <property type="match status" value="1"/>
</dbReference>
<sequence>MLQYVDSFSSRQLFDLVKSIGECRSKHEEDNIIINELTMLQLKMQEHSISPCKLREYMIRAIYIEMLGHDASFAYIHAIKMTNEKNALVKRIGYLACCIFFNRNNELLVLLINTLQRDLSSRNQLDILSALSSLPYLLNTEILSSIEELLIKLLSHRTPIIRRKAYLLFLKVMELKPTIIEENNDILRRGLCDIDIGVVNSVLYLVDKINACHPKLCLPLIPYIIANLKQIIENNIPKDYEYHSIPAPWTQIKILDILSDLVSFDKSVGDQVYEIIYNATKKVESSVFMPTYNGRSIVYPSLNPNIKSTNNACNISLAIFDSCTKAITSINTNSDLLDQITQTISKLLNSGVNYLKCVGIKCLTRITKIDPSYAIPYQMVVVDCLEDKDETLRRCTLDLLCKMTNPQNIEVVISKLIHNLTSSKDSHFREDLVKNIVLLSERFSPTYFWYLNTMIKLFELSGETVGRNKANNIAQIIAEGPTGDELEDLKFRNEASNVFSKILENHLDILPEILYNLAIWVIGEYGSIDPNGTCDIRSIEVIYEATKLLSNTFVRLKENLKVIQNNTETFNKEAELNLSNLKPQTSSETISIIISAIMKCYSNAILVSNKITNFEIEKKEMYLNKMNEIYNGIISECFKYPFNLISQRNNEFVSLILLNKEFKNESTDNNNVKFFNLLNFILPYDASCEEINVDKNLKFLDDFVNEYKLSNDYASKINKSNLSRIKRKENKVNAKSIDFIENSFKYGQKASLSTELKHTDQELVYLDEVVSERIQETLQNIYNAHKFEGEPHEETQTVKFKAKSFPPSGLISQPTRTNISTIASKWGPGGYKNSTKKESIVSCKSEKTDNSENVKNRETQERDIKKQKEIVALFSGISKTRSN</sequence>
<protein>
    <recommendedName>
        <fullName evidence="6">Clathrin/coatomer adaptor adaptin-like N-terminal domain-containing protein</fullName>
    </recommendedName>
</protein>
<dbReference type="InterPro" id="IPR002553">
    <property type="entry name" value="Clathrin/coatomer_adapt-like_N"/>
</dbReference>
<dbReference type="SUPFAM" id="SSF48371">
    <property type="entry name" value="ARM repeat"/>
    <property type="match status" value="1"/>
</dbReference>
<dbReference type="InterPro" id="IPR011989">
    <property type="entry name" value="ARM-like"/>
</dbReference>
<keyword evidence="2" id="KW-0813">Transport</keyword>
<dbReference type="GO" id="GO:0030117">
    <property type="term" value="C:membrane coat"/>
    <property type="evidence" value="ECO:0007669"/>
    <property type="project" value="InterPro"/>
</dbReference>
<gene>
    <name evidence="7" type="ORF">RS030_1181</name>
</gene>
<dbReference type="GO" id="GO:0016192">
    <property type="term" value="P:vesicle-mediated transport"/>
    <property type="evidence" value="ECO:0007669"/>
    <property type="project" value="InterPro"/>
</dbReference>
<name>A0AAV9XYM4_9CRYT</name>
<dbReference type="Gene3D" id="1.25.10.10">
    <property type="entry name" value="Leucine-rich Repeat Variant"/>
    <property type="match status" value="1"/>
</dbReference>
<accession>A0AAV9XYM4</accession>
<dbReference type="GO" id="GO:0006886">
    <property type="term" value="P:intracellular protein transport"/>
    <property type="evidence" value="ECO:0007669"/>
    <property type="project" value="InterPro"/>
</dbReference>
<evidence type="ECO:0000259" key="6">
    <source>
        <dbReference type="Pfam" id="PF01602"/>
    </source>
</evidence>
<evidence type="ECO:0000256" key="3">
    <source>
        <dbReference type="ARBA" id="ARBA00022927"/>
    </source>
</evidence>
<keyword evidence="3" id="KW-0653">Protein transport</keyword>
<evidence type="ECO:0000313" key="7">
    <source>
        <dbReference type="EMBL" id="KAK6589619.1"/>
    </source>
</evidence>
<evidence type="ECO:0000256" key="2">
    <source>
        <dbReference type="ARBA" id="ARBA00022448"/>
    </source>
</evidence>
<comment type="subcellular location">
    <subcellularLocation>
        <location evidence="1">Endomembrane system</location>
    </subcellularLocation>
</comment>
<dbReference type="InterPro" id="IPR050840">
    <property type="entry name" value="Adaptor_Complx_Large_Subunit"/>
</dbReference>
<evidence type="ECO:0000313" key="8">
    <source>
        <dbReference type="Proteomes" id="UP001311799"/>
    </source>
</evidence>
<keyword evidence="4" id="KW-0472">Membrane</keyword>
<comment type="caution">
    <text evidence="7">The sequence shown here is derived from an EMBL/GenBank/DDBJ whole genome shotgun (WGS) entry which is preliminary data.</text>
</comment>
<dbReference type="AlphaFoldDB" id="A0AAV9XYM4"/>
<organism evidence="7 8">
    <name type="scientific">Cryptosporidium xiaoi</name>
    <dbReference type="NCBI Taxonomy" id="659607"/>
    <lineage>
        <taxon>Eukaryota</taxon>
        <taxon>Sar</taxon>
        <taxon>Alveolata</taxon>
        <taxon>Apicomplexa</taxon>
        <taxon>Conoidasida</taxon>
        <taxon>Coccidia</taxon>
        <taxon>Eucoccidiorida</taxon>
        <taxon>Eimeriorina</taxon>
        <taxon>Cryptosporidiidae</taxon>
        <taxon>Cryptosporidium</taxon>
    </lineage>
</organism>
<feature type="region of interest" description="Disordered" evidence="5">
    <location>
        <begin position="821"/>
        <end position="864"/>
    </location>
</feature>
<dbReference type="EMBL" id="JAWDEY010000011">
    <property type="protein sequence ID" value="KAK6589619.1"/>
    <property type="molecule type" value="Genomic_DNA"/>
</dbReference>
<dbReference type="InterPro" id="IPR016024">
    <property type="entry name" value="ARM-type_fold"/>
</dbReference>
<feature type="compositionally biased region" description="Basic and acidic residues" evidence="5">
    <location>
        <begin position="835"/>
        <end position="864"/>
    </location>
</feature>
<dbReference type="Pfam" id="PF01602">
    <property type="entry name" value="Adaptin_N"/>
    <property type="match status" value="1"/>
</dbReference>
<dbReference type="Proteomes" id="UP001311799">
    <property type="component" value="Unassembled WGS sequence"/>
</dbReference>
<evidence type="ECO:0000256" key="1">
    <source>
        <dbReference type="ARBA" id="ARBA00004308"/>
    </source>
</evidence>
<proteinExistence type="predicted"/>